<evidence type="ECO:0000313" key="2">
    <source>
        <dbReference type="EMBL" id="QEW02911.1"/>
    </source>
</evidence>
<dbReference type="Proteomes" id="UP000325516">
    <property type="component" value="Chromosome"/>
</dbReference>
<organism evidence="2 3">
    <name type="scientific">Microbacterium lushaniae</name>
    <dbReference type="NCBI Taxonomy" id="2614639"/>
    <lineage>
        <taxon>Bacteria</taxon>
        <taxon>Bacillati</taxon>
        <taxon>Actinomycetota</taxon>
        <taxon>Actinomycetes</taxon>
        <taxon>Micrococcales</taxon>
        <taxon>Microbacteriaceae</taxon>
        <taxon>Microbacterium</taxon>
    </lineage>
</organism>
<gene>
    <name evidence="2" type="ORF">F6J85_07185</name>
</gene>
<sequence length="322" mass="35382">MRVDSYQDGETTTGDIAGLTAIIAILAAWLFATYFLHRWAARPPSPRARLKDWRRDLTALANGFIPSPSSAATFSSIITPRSRGVREYPRFVAPGVEFGTLTHHRARSVTWHYIAVALPAPLPHLILDATSNNRRGSDLPVDVARSQRLSLEGDFDRWFHVYSPTAYGADALYVLTPDVMAALIDEASGYNVEIVDDALVFFSPAIVDFGSPAHWEAVDSVLTRVAPRILAKAFQYVDERVPGQEVPRALTALLAAREEPDVRWTPPTPRIGTDGRRLDVRDPNEGIAPVLGAIGWFALLAFLYAVPGIFAFAGFMSVIDGR</sequence>
<dbReference type="EMBL" id="CP044232">
    <property type="protein sequence ID" value="QEW02911.1"/>
    <property type="molecule type" value="Genomic_DNA"/>
</dbReference>
<keyword evidence="1" id="KW-1133">Transmembrane helix</keyword>
<feature type="transmembrane region" description="Helical" evidence="1">
    <location>
        <begin position="57"/>
        <end position="78"/>
    </location>
</feature>
<keyword evidence="1" id="KW-0812">Transmembrane</keyword>
<protein>
    <recommendedName>
        <fullName evidence="4">DUF3137 domain-containing protein</fullName>
    </recommendedName>
</protein>
<feature type="transmembrane region" description="Helical" evidence="1">
    <location>
        <begin position="16"/>
        <end position="36"/>
    </location>
</feature>
<evidence type="ECO:0008006" key="4">
    <source>
        <dbReference type="Google" id="ProtNLM"/>
    </source>
</evidence>
<dbReference type="AlphaFoldDB" id="A0A5J6L3H6"/>
<keyword evidence="3" id="KW-1185">Reference proteome</keyword>
<feature type="transmembrane region" description="Helical" evidence="1">
    <location>
        <begin position="293"/>
        <end position="319"/>
    </location>
</feature>
<keyword evidence="1" id="KW-0472">Membrane</keyword>
<dbReference type="KEGG" id="mlz:F6J85_07185"/>
<accession>A0A5J6L3H6</accession>
<reference evidence="3" key="1">
    <citation type="submission" date="2019-09" db="EMBL/GenBank/DDBJ databases">
        <title>Mumia zhuanghuii sp. nov. isolated from the intestinal contents of plateau pika (Ochotona curzoniae) in the Qinghai-Tibet plateau of China.</title>
        <authorList>
            <person name="Tian Z."/>
        </authorList>
    </citation>
    <scope>NUCLEOTIDE SEQUENCE [LARGE SCALE GENOMIC DNA]</scope>
    <source>
        <strain evidence="3">L-031</strain>
    </source>
</reference>
<name>A0A5J6L3H6_9MICO</name>
<proteinExistence type="predicted"/>
<evidence type="ECO:0000313" key="3">
    <source>
        <dbReference type="Proteomes" id="UP000325516"/>
    </source>
</evidence>
<evidence type="ECO:0000256" key="1">
    <source>
        <dbReference type="SAM" id="Phobius"/>
    </source>
</evidence>